<comment type="caution">
    <text evidence="3">The sequence shown here is derived from an EMBL/GenBank/DDBJ whole genome shotgun (WGS) entry which is preliminary data.</text>
</comment>
<evidence type="ECO:0000313" key="4">
    <source>
        <dbReference type="Proteomes" id="UP000799777"/>
    </source>
</evidence>
<feature type="compositionally biased region" description="Polar residues" evidence="1">
    <location>
        <begin position="1"/>
        <end position="11"/>
    </location>
</feature>
<organism evidence="3 4">
    <name type="scientific">Setomelanomma holmii</name>
    <dbReference type="NCBI Taxonomy" id="210430"/>
    <lineage>
        <taxon>Eukaryota</taxon>
        <taxon>Fungi</taxon>
        <taxon>Dikarya</taxon>
        <taxon>Ascomycota</taxon>
        <taxon>Pezizomycotina</taxon>
        <taxon>Dothideomycetes</taxon>
        <taxon>Pleosporomycetidae</taxon>
        <taxon>Pleosporales</taxon>
        <taxon>Pleosporineae</taxon>
        <taxon>Phaeosphaeriaceae</taxon>
        <taxon>Setomelanomma</taxon>
    </lineage>
</organism>
<dbReference type="SUPFAM" id="SSF52113">
    <property type="entry name" value="BRCT domain"/>
    <property type="match status" value="1"/>
</dbReference>
<reference evidence="3" key="1">
    <citation type="journal article" date="2020" name="Stud. Mycol.">
        <title>101 Dothideomycetes genomes: a test case for predicting lifestyles and emergence of pathogens.</title>
        <authorList>
            <person name="Haridas S."/>
            <person name="Albert R."/>
            <person name="Binder M."/>
            <person name="Bloem J."/>
            <person name="Labutti K."/>
            <person name="Salamov A."/>
            <person name="Andreopoulos B."/>
            <person name="Baker S."/>
            <person name="Barry K."/>
            <person name="Bills G."/>
            <person name="Bluhm B."/>
            <person name="Cannon C."/>
            <person name="Castanera R."/>
            <person name="Culley D."/>
            <person name="Daum C."/>
            <person name="Ezra D."/>
            <person name="Gonzalez J."/>
            <person name="Henrissat B."/>
            <person name="Kuo A."/>
            <person name="Liang C."/>
            <person name="Lipzen A."/>
            <person name="Lutzoni F."/>
            <person name="Magnuson J."/>
            <person name="Mondo S."/>
            <person name="Nolan M."/>
            <person name="Ohm R."/>
            <person name="Pangilinan J."/>
            <person name="Park H.-J."/>
            <person name="Ramirez L."/>
            <person name="Alfaro M."/>
            <person name="Sun H."/>
            <person name="Tritt A."/>
            <person name="Yoshinaga Y."/>
            <person name="Zwiers L.-H."/>
            <person name="Turgeon B."/>
            <person name="Goodwin S."/>
            <person name="Spatafora J."/>
            <person name="Crous P."/>
            <person name="Grigoriev I."/>
        </authorList>
    </citation>
    <scope>NUCLEOTIDE SEQUENCE</scope>
    <source>
        <strain evidence="3">CBS 110217</strain>
    </source>
</reference>
<feature type="compositionally biased region" description="Basic and acidic residues" evidence="1">
    <location>
        <begin position="176"/>
        <end position="189"/>
    </location>
</feature>
<dbReference type="PROSITE" id="PS50172">
    <property type="entry name" value="BRCT"/>
    <property type="match status" value="1"/>
</dbReference>
<dbReference type="AlphaFoldDB" id="A0A9P4H489"/>
<keyword evidence="4" id="KW-1185">Reference proteome</keyword>
<dbReference type="Proteomes" id="UP000799777">
    <property type="component" value="Unassembled WGS sequence"/>
</dbReference>
<evidence type="ECO:0000256" key="1">
    <source>
        <dbReference type="SAM" id="MobiDB-lite"/>
    </source>
</evidence>
<feature type="region of interest" description="Disordered" evidence="1">
    <location>
        <begin position="1"/>
        <end position="77"/>
    </location>
</feature>
<feature type="domain" description="BRCT" evidence="2">
    <location>
        <begin position="193"/>
        <end position="298"/>
    </location>
</feature>
<feature type="compositionally biased region" description="Low complexity" evidence="1">
    <location>
        <begin position="23"/>
        <end position="37"/>
    </location>
</feature>
<evidence type="ECO:0000313" key="3">
    <source>
        <dbReference type="EMBL" id="KAF2027923.1"/>
    </source>
</evidence>
<accession>A0A9P4H489</accession>
<feature type="compositionally biased region" description="Basic and acidic residues" evidence="1">
    <location>
        <begin position="113"/>
        <end position="123"/>
    </location>
</feature>
<evidence type="ECO:0000259" key="2">
    <source>
        <dbReference type="PROSITE" id="PS50172"/>
    </source>
</evidence>
<dbReference type="Gene3D" id="3.40.50.10190">
    <property type="entry name" value="BRCT domain"/>
    <property type="match status" value="1"/>
</dbReference>
<name>A0A9P4H489_9PLEO</name>
<feature type="region of interest" description="Disordered" evidence="1">
    <location>
        <begin position="90"/>
        <end position="192"/>
    </location>
</feature>
<dbReference type="InterPro" id="IPR036420">
    <property type="entry name" value="BRCT_dom_sf"/>
</dbReference>
<protein>
    <recommendedName>
        <fullName evidence="2">BRCT domain-containing protein</fullName>
    </recommendedName>
</protein>
<dbReference type="EMBL" id="ML978220">
    <property type="protein sequence ID" value="KAF2027923.1"/>
    <property type="molecule type" value="Genomic_DNA"/>
</dbReference>
<dbReference type="InterPro" id="IPR001357">
    <property type="entry name" value="BRCT_dom"/>
</dbReference>
<feature type="compositionally biased region" description="Polar residues" evidence="1">
    <location>
        <begin position="38"/>
        <end position="47"/>
    </location>
</feature>
<sequence>MTNLDPGTQQCETHDNGSRSHAPAPVSSRVTSSSARTGTPQHASSTKAAPAARTFFDPWNSSSTGHQRAENRLSGSTSWRASRNLKLSEQYKGGLRGGSKRVADTVGAGSENFGKDGRKENGGWDRGASGLRTGGQKSLAELWGASKAGKKSPQEKDSELISPTPESDVASQHTHGHTEPVNDDLHDGSSRPPTKQIFTGLCFYINDSTAPLISDHRLKHLLAEHGARHSIALGRRSVTHVLLGTTNMHGGAGGGLAATKIQKEIARTGGKAVKFITAEWVLESIKAERRLPESRFSPLKLAPKSQSSVFSALHASGNGAKTRDQW</sequence>
<proteinExistence type="predicted"/>
<dbReference type="OrthoDB" id="427711at2759"/>
<gene>
    <name evidence="3" type="ORF">EK21DRAFT_70945</name>
</gene>